<comment type="caution">
    <text evidence="3">The sequence shown here is derived from an EMBL/GenBank/DDBJ whole genome shotgun (WGS) entry which is preliminary data.</text>
</comment>
<reference evidence="3 4" key="1">
    <citation type="submission" date="2024-06" db="EMBL/GenBank/DDBJ databases">
        <authorList>
            <person name="Pan Q."/>
            <person name="Wen M."/>
            <person name="Jouanno E."/>
            <person name="Zahm M."/>
            <person name="Klopp C."/>
            <person name="Cabau C."/>
            <person name="Louis A."/>
            <person name="Berthelot C."/>
            <person name="Parey E."/>
            <person name="Roest Crollius H."/>
            <person name="Montfort J."/>
            <person name="Robinson-Rechavi M."/>
            <person name="Bouchez O."/>
            <person name="Lampietro C."/>
            <person name="Lopez Roques C."/>
            <person name="Donnadieu C."/>
            <person name="Postlethwait J."/>
            <person name="Bobe J."/>
            <person name="Verreycken H."/>
            <person name="Guiguen Y."/>
        </authorList>
    </citation>
    <scope>NUCLEOTIDE SEQUENCE [LARGE SCALE GENOMIC DNA]</scope>
    <source>
        <strain evidence="3">Up_M1</strain>
        <tissue evidence="3">Testis</tissue>
    </source>
</reference>
<feature type="region of interest" description="Disordered" evidence="1">
    <location>
        <begin position="113"/>
        <end position="135"/>
    </location>
</feature>
<evidence type="ECO:0000313" key="4">
    <source>
        <dbReference type="Proteomes" id="UP001557470"/>
    </source>
</evidence>
<dbReference type="Proteomes" id="UP001557470">
    <property type="component" value="Unassembled WGS sequence"/>
</dbReference>
<evidence type="ECO:0000256" key="2">
    <source>
        <dbReference type="SAM" id="Phobius"/>
    </source>
</evidence>
<feature type="region of interest" description="Disordered" evidence="1">
    <location>
        <begin position="15"/>
        <end position="60"/>
    </location>
</feature>
<evidence type="ECO:0000256" key="1">
    <source>
        <dbReference type="SAM" id="MobiDB-lite"/>
    </source>
</evidence>
<evidence type="ECO:0000313" key="3">
    <source>
        <dbReference type="EMBL" id="KAL0985704.1"/>
    </source>
</evidence>
<keyword evidence="2" id="KW-0472">Membrane</keyword>
<gene>
    <name evidence="3" type="ORF">UPYG_G00160770</name>
</gene>
<protein>
    <submittedName>
        <fullName evidence="3">Uncharacterized protein</fullName>
    </submittedName>
</protein>
<feature type="transmembrane region" description="Helical" evidence="2">
    <location>
        <begin position="85"/>
        <end position="109"/>
    </location>
</feature>
<keyword evidence="4" id="KW-1185">Reference proteome</keyword>
<keyword evidence="2" id="KW-0812">Transmembrane</keyword>
<dbReference type="EMBL" id="JAGEUA010000004">
    <property type="protein sequence ID" value="KAL0985704.1"/>
    <property type="molecule type" value="Genomic_DNA"/>
</dbReference>
<name>A0ABD0X398_UMBPY</name>
<sequence length="135" mass="14932">MTTHGFLDHCTQTPGTLNKISGTHNKNPGTLNKNPGTLNKNPGTHNKKANVKDKSGRLKPGPSHIQDYFNEWILQPVRPDGSVKIWVYGVTTTGFVLIVFIIVLSFLLCKNPKPTNSPHPPQKQLTLAYDGDMDM</sequence>
<organism evidence="3 4">
    <name type="scientific">Umbra pygmaea</name>
    <name type="common">Eastern mudminnow</name>
    <dbReference type="NCBI Taxonomy" id="75934"/>
    <lineage>
        <taxon>Eukaryota</taxon>
        <taxon>Metazoa</taxon>
        <taxon>Chordata</taxon>
        <taxon>Craniata</taxon>
        <taxon>Vertebrata</taxon>
        <taxon>Euteleostomi</taxon>
        <taxon>Actinopterygii</taxon>
        <taxon>Neopterygii</taxon>
        <taxon>Teleostei</taxon>
        <taxon>Protacanthopterygii</taxon>
        <taxon>Esociformes</taxon>
        <taxon>Umbridae</taxon>
        <taxon>Umbra</taxon>
    </lineage>
</organism>
<dbReference type="AlphaFoldDB" id="A0ABD0X398"/>
<feature type="compositionally biased region" description="Polar residues" evidence="1">
    <location>
        <begin position="15"/>
        <end position="44"/>
    </location>
</feature>
<keyword evidence="2" id="KW-1133">Transmembrane helix</keyword>
<proteinExistence type="predicted"/>
<accession>A0ABD0X398</accession>